<organism evidence="1 2">
    <name type="scientific">Cirrhinus mrigala</name>
    <name type="common">Mrigala</name>
    <dbReference type="NCBI Taxonomy" id="683832"/>
    <lineage>
        <taxon>Eukaryota</taxon>
        <taxon>Metazoa</taxon>
        <taxon>Chordata</taxon>
        <taxon>Craniata</taxon>
        <taxon>Vertebrata</taxon>
        <taxon>Euteleostomi</taxon>
        <taxon>Actinopterygii</taxon>
        <taxon>Neopterygii</taxon>
        <taxon>Teleostei</taxon>
        <taxon>Ostariophysi</taxon>
        <taxon>Cypriniformes</taxon>
        <taxon>Cyprinidae</taxon>
        <taxon>Labeoninae</taxon>
        <taxon>Labeonini</taxon>
        <taxon>Cirrhinus</taxon>
    </lineage>
</organism>
<evidence type="ECO:0000313" key="2">
    <source>
        <dbReference type="Proteomes" id="UP001529510"/>
    </source>
</evidence>
<protein>
    <submittedName>
        <fullName evidence="1">Uncharacterized protein</fullName>
    </submittedName>
</protein>
<accession>A0ABD0P1T1</accession>
<feature type="non-terminal residue" evidence="1">
    <location>
        <position position="1"/>
    </location>
</feature>
<sequence>GRTPISMAYTLASGPDAGPAIAPQHCVTKVELSVCGSNLLDRDVASKSDPFCVLFHDVGGNWVE</sequence>
<dbReference type="EMBL" id="JAMKFB020000018">
    <property type="protein sequence ID" value="KAL0167960.1"/>
    <property type="molecule type" value="Genomic_DNA"/>
</dbReference>
<comment type="caution">
    <text evidence="1">The sequence shown here is derived from an EMBL/GenBank/DDBJ whole genome shotgun (WGS) entry which is preliminary data.</text>
</comment>
<keyword evidence="2" id="KW-1185">Reference proteome</keyword>
<name>A0ABD0P1T1_CIRMR</name>
<dbReference type="AlphaFoldDB" id="A0ABD0P1T1"/>
<evidence type="ECO:0000313" key="1">
    <source>
        <dbReference type="EMBL" id="KAL0167960.1"/>
    </source>
</evidence>
<dbReference type="Proteomes" id="UP001529510">
    <property type="component" value="Unassembled WGS sequence"/>
</dbReference>
<gene>
    <name evidence="1" type="ORF">M9458_036182</name>
</gene>
<feature type="non-terminal residue" evidence="1">
    <location>
        <position position="64"/>
    </location>
</feature>
<proteinExistence type="predicted"/>
<reference evidence="1 2" key="1">
    <citation type="submission" date="2024-05" db="EMBL/GenBank/DDBJ databases">
        <title>Genome sequencing and assembly of Indian major carp, Cirrhinus mrigala (Hamilton, 1822).</title>
        <authorList>
            <person name="Mohindra V."/>
            <person name="Chowdhury L.M."/>
            <person name="Lal K."/>
            <person name="Jena J.K."/>
        </authorList>
    </citation>
    <scope>NUCLEOTIDE SEQUENCE [LARGE SCALE GENOMIC DNA]</scope>
    <source>
        <strain evidence="1">CM1030</strain>
        <tissue evidence="1">Blood</tissue>
    </source>
</reference>